<keyword evidence="1" id="KW-0805">Transcription regulation</keyword>
<dbReference type="RefSeq" id="WP_063786704.1">
    <property type="nucleotide sequence ID" value="NZ_FCNY02000009.1"/>
</dbReference>
<dbReference type="InterPro" id="IPR025996">
    <property type="entry name" value="MT1864/Rv1816-like_C"/>
</dbReference>
<dbReference type="Proteomes" id="UP000054740">
    <property type="component" value="Unassembled WGS sequence"/>
</dbReference>
<dbReference type="Gene3D" id="1.10.357.10">
    <property type="entry name" value="Tetracycline Repressor, domain 2"/>
    <property type="match status" value="1"/>
</dbReference>
<keyword evidence="3" id="KW-0804">Transcription</keyword>
<protein>
    <submittedName>
        <fullName evidence="7">TetR family transcriptional regulator</fullName>
    </submittedName>
</protein>
<keyword evidence="8" id="KW-1185">Reference proteome</keyword>
<evidence type="ECO:0000256" key="2">
    <source>
        <dbReference type="ARBA" id="ARBA00023125"/>
    </source>
</evidence>
<dbReference type="PROSITE" id="PS50977">
    <property type="entry name" value="HTH_TETR_2"/>
    <property type="match status" value="1"/>
</dbReference>
<evidence type="ECO:0000256" key="3">
    <source>
        <dbReference type="ARBA" id="ARBA00023163"/>
    </source>
</evidence>
<dbReference type="GO" id="GO:0003700">
    <property type="term" value="F:DNA-binding transcription factor activity"/>
    <property type="evidence" value="ECO:0007669"/>
    <property type="project" value="TreeGrafter"/>
</dbReference>
<dbReference type="InterPro" id="IPR050109">
    <property type="entry name" value="HTH-type_TetR-like_transc_reg"/>
</dbReference>
<dbReference type="Pfam" id="PF00440">
    <property type="entry name" value="TetR_N"/>
    <property type="match status" value="1"/>
</dbReference>
<dbReference type="InterPro" id="IPR036271">
    <property type="entry name" value="Tet_transcr_reg_TetR-rel_C_sf"/>
</dbReference>
<dbReference type="EMBL" id="FCNY02000009">
    <property type="protein sequence ID" value="SAL48235.1"/>
    <property type="molecule type" value="Genomic_DNA"/>
</dbReference>
<proteinExistence type="predicted"/>
<dbReference type="InterPro" id="IPR009057">
    <property type="entry name" value="Homeodomain-like_sf"/>
</dbReference>
<feature type="region of interest" description="Disordered" evidence="5">
    <location>
        <begin position="1"/>
        <end position="30"/>
    </location>
</feature>
<feature type="DNA-binding region" description="H-T-H motif" evidence="4">
    <location>
        <begin position="50"/>
        <end position="69"/>
    </location>
</feature>
<dbReference type="PANTHER" id="PTHR30055:SF220">
    <property type="entry name" value="TETR-FAMILY REGULATORY PROTEIN"/>
    <property type="match status" value="1"/>
</dbReference>
<organism evidence="7 8">
    <name type="scientific">Caballeronia cordobensis</name>
    <name type="common">Burkholderia cordobensis</name>
    <dbReference type="NCBI Taxonomy" id="1353886"/>
    <lineage>
        <taxon>Bacteria</taxon>
        <taxon>Pseudomonadati</taxon>
        <taxon>Pseudomonadota</taxon>
        <taxon>Betaproteobacteria</taxon>
        <taxon>Burkholderiales</taxon>
        <taxon>Burkholderiaceae</taxon>
        <taxon>Caballeronia</taxon>
    </lineage>
</organism>
<evidence type="ECO:0000313" key="7">
    <source>
        <dbReference type="EMBL" id="SAL48235.1"/>
    </source>
</evidence>
<dbReference type="PANTHER" id="PTHR30055">
    <property type="entry name" value="HTH-TYPE TRANSCRIPTIONAL REGULATOR RUTR"/>
    <property type="match status" value="1"/>
</dbReference>
<dbReference type="Pfam" id="PF13305">
    <property type="entry name" value="TetR_C_33"/>
    <property type="match status" value="1"/>
</dbReference>
<evidence type="ECO:0000313" key="8">
    <source>
        <dbReference type="Proteomes" id="UP000054740"/>
    </source>
</evidence>
<feature type="domain" description="HTH tetR-type" evidence="6">
    <location>
        <begin position="27"/>
        <end position="87"/>
    </location>
</feature>
<reference evidence="8" key="1">
    <citation type="submission" date="2016-01" db="EMBL/GenBank/DDBJ databases">
        <authorList>
            <person name="Peeters C."/>
        </authorList>
    </citation>
    <scope>NUCLEOTIDE SEQUENCE [LARGE SCALE GENOMIC DNA]</scope>
</reference>
<accession>A0A158HV27</accession>
<evidence type="ECO:0000259" key="6">
    <source>
        <dbReference type="PROSITE" id="PS50977"/>
    </source>
</evidence>
<gene>
    <name evidence="7" type="ORF">AWB70_03848</name>
</gene>
<evidence type="ECO:0000256" key="4">
    <source>
        <dbReference type="PROSITE-ProRule" id="PRU00335"/>
    </source>
</evidence>
<dbReference type="SUPFAM" id="SSF48498">
    <property type="entry name" value="Tetracyclin repressor-like, C-terminal domain"/>
    <property type="match status" value="1"/>
</dbReference>
<dbReference type="SUPFAM" id="SSF46689">
    <property type="entry name" value="Homeodomain-like"/>
    <property type="match status" value="1"/>
</dbReference>
<keyword evidence="2 4" id="KW-0238">DNA-binding</keyword>
<dbReference type="InterPro" id="IPR001647">
    <property type="entry name" value="HTH_TetR"/>
</dbReference>
<name>A0A158HV27_CABCO</name>
<sequence>MQNPTPARKRGRPAKAAENAPHPYHHGSLPDALLNAAETVLRRDGLRGLTLRAIAREAGVSHTAPQHHFGDTSGVLAELAASGHRRLAQSMRARAAGVEPGAERGRATAHGYIDFAVANPDLFRLMSRNELLDTDRPSLVEARRMSAAGLADVFDSAPDIAPGSQSAFGAMSPDQAVAMASAWAHVHGLASLLIDNRLAALAAAPGAFSTPRELVDAVIDAM</sequence>
<evidence type="ECO:0000256" key="1">
    <source>
        <dbReference type="ARBA" id="ARBA00023015"/>
    </source>
</evidence>
<dbReference type="GO" id="GO:0000976">
    <property type="term" value="F:transcription cis-regulatory region binding"/>
    <property type="evidence" value="ECO:0007669"/>
    <property type="project" value="TreeGrafter"/>
</dbReference>
<dbReference type="AlphaFoldDB" id="A0A158HV27"/>
<evidence type="ECO:0000256" key="5">
    <source>
        <dbReference type="SAM" id="MobiDB-lite"/>
    </source>
</evidence>